<comment type="caution">
    <text evidence="1">The sequence shown here is derived from an EMBL/GenBank/DDBJ whole genome shotgun (WGS) entry which is preliminary data.</text>
</comment>
<proteinExistence type="predicted"/>
<name>A0ABX2TDW5_9PROT</name>
<gene>
    <name evidence="1" type="ORF">HND93_21825</name>
</gene>
<dbReference type="InterPro" id="IPR003477">
    <property type="entry name" value="PemK-like"/>
</dbReference>
<sequence length="123" mass="13564">MPTFEVWDIVKVPFPYADRPVRQRRPALVVTADDVQANHSLIWVLMITSADNRGWPDDVAVSDHEAAGLPVPSVVRTAKIAVIDSRDAERLGALSTSDRIDVATCLGRHMATVLRCPLDPRSH</sequence>
<dbReference type="Proteomes" id="UP000584642">
    <property type="component" value="Unassembled WGS sequence"/>
</dbReference>
<reference evidence="1 2" key="1">
    <citation type="submission" date="2020-05" db="EMBL/GenBank/DDBJ databases">
        <title>Azospirillum oleiclasticum sp. nov, a nitrogen-fixing and heavy crude oil-emulsifying bacterium isolated from the crude oil of Yumen Oilfield.</title>
        <authorList>
            <person name="Wu D."/>
            <person name="Cai M."/>
            <person name="Zhang X."/>
        </authorList>
    </citation>
    <scope>NUCLEOTIDE SEQUENCE [LARGE SCALE GENOMIC DNA]</scope>
    <source>
        <strain evidence="1 2">ROY-1-1-2</strain>
    </source>
</reference>
<dbReference type="Pfam" id="PF02452">
    <property type="entry name" value="PemK_toxin"/>
    <property type="match status" value="1"/>
</dbReference>
<protein>
    <submittedName>
        <fullName evidence="1">Type II toxin-antitoxin system PemK/MazF family toxin</fullName>
    </submittedName>
</protein>
<accession>A0ABX2TDW5</accession>
<dbReference type="EMBL" id="JABFDB010000016">
    <property type="protein sequence ID" value="NYZ22359.1"/>
    <property type="molecule type" value="Genomic_DNA"/>
</dbReference>
<evidence type="ECO:0000313" key="2">
    <source>
        <dbReference type="Proteomes" id="UP000584642"/>
    </source>
</evidence>
<dbReference type="RefSeq" id="WP_180284122.1">
    <property type="nucleotide sequence ID" value="NZ_JABFDB010000016.1"/>
</dbReference>
<keyword evidence="2" id="KW-1185">Reference proteome</keyword>
<organism evidence="1 2">
    <name type="scientific">Azospirillum oleiclasticum</name>
    <dbReference type="NCBI Taxonomy" id="2735135"/>
    <lineage>
        <taxon>Bacteria</taxon>
        <taxon>Pseudomonadati</taxon>
        <taxon>Pseudomonadota</taxon>
        <taxon>Alphaproteobacteria</taxon>
        <taxon>Rhodospirillales</taxon>
        <taxon>Azospirillaceae</taxon>
        <taxon>Azospirillum</taxon>
    </lineage>
</organism>
<dbReference type="SUPFAM" id="SSF50118">
    <property type="entry name" value="Cell growth inhibitor/plasmid maintenance toxic component"/>
    <property type="match status" value="1"/>
</dbReference>
<dbReference type="InterPro" id="IPR011067">
    <property type="entry name" value="Plasmid_toxin/cell-grow_inhib"/>
</dbReference>
<evidence type="ECO:0000313" key="1">
    <source>
        <dbReference type="EMBL" id="NYZ22359.1"/>
    </source>
</evidence>
<dbReference type="Gene3D" id="2.30.30.110">
    <property type="match status" value="1"/>
</dbReference>